<keyword evidence="1" id="KW-1133">Transmembrane helix</keyword>
<keyword evidence="1" id="KW-0812">Transmembrane</keyword>
<name>A0ABQ6HCD9_9GAMM</name>
<dbReference type="InterPro" id="IPR026268">
    <property type="entry name" value="RseC"/>
</dbReference>
<dbReference type="InterPro" id="IPR007359">
    <property type="entry name" value="SigmaE_reg_RseC_MucC"/>
</dbReference>
<dbReference type="RefSeq" id="WP_284296876.1">
    <property type="nucleotide sequence ID" value="NZ_BSSV01000002.1"/>
</dbReference>
<organism evidence="2 3">
    <name type="scientific">Thalassotalea loyana</name>
    <dbReference type="NCBI Taxonomy" id="280483"/>
    <lineage>
        <taxon>Bacteria</taxon>
        <taxon>Pseudomonadati</taxon>
        <taxon>Pseudomonadota</taxon>
        <taxon>Gammaproteobacteria</taxon>
        <taxon>Alteromonadales</taxon>
        <taxon>Colwelliaceae</taxon>
        <taxon>Thalassotalea</taxon>
    </lineage>
</organism>
<dbReference type="PIRSF" id="PIRSF004923">
    <property type="entry name" value="RseC"/>
    <property type="match status" value="1"/>
</dbReference>
<evidence type="ECO:0008006" key="4">
    <source>
        <dbReference type="Google" id="ProtNLM"/>
    </source>
</evidence>
<dbReference type="Proteomes" id="UP001157134">
    <property type="component" value="Unassembled WGS sequence"/>
</dbReference>
<dbReference type="PANTHER" id="PTHR35867:SF1">
    <property type="entry name" value="PROTEIN RSEC"/>
    <property type="match status" value="1"/>
</dbReference>
<feature type="transmembrane region" description="Helical" evidence="1">
    <location>
        <begin position="84"/>
        <end position="104"/>
    </location>
</feature>
<evidence type="ECO:0000313" key="3">
    <source>
        <dbReference type="Proteomes" id="UP001157134"/>
    </source>
</evidence>
<proteinExistence type="predicted"/>
<dbReference type="PANTHER" id="PTHR35867">
    <property type="entry name" value="PROTEIN RSEC"/>
    <property type="match status" value="1"/>
</dbReference>
<dbReference type="EMBL" id="BSSV01000002">
    <property type="protein sequence ID" value="GLX85099.1"/>
    <property type="molecule type" value="Genomic_DNA"/>
</dbReference>
<comment type="caution">
    <text evidence="2">The sequence shown here is derived from an EMBL/GenBank/DDBJ whole genome shotgun (WGS) entry which is preliminary data.</text>
</comment>
<keyword evidence="3" id="KW-1185">Reference proteome</keyword>
<reference evidence="2 3" key="1">
    <citation type="submission" date="2023-03" db="EMBL/GenBank/DDBJ databases">
        <title>Thalassotalea loyana LMG 22536T draft genome sequence.</title>
        <authorList>
            <person name="Sawabe T."/>
        </authorList>
    </citation>
    <scope>NUCLEOTIDE SEQUENCE [LARGE SCALE GENOMIC DNA]</scope>
    <source>
        <strain evidence="2 3">LMG 22536</strain>
    </source>
</reference>
<evidence type="ECO:0000256" key="1">
    <source>
        <dbReference type="SAM" id="Phobius"/>
    </source>
</evidence>
<gene>
    <name evidence="2" type="ORF">tloyanaT_13510</name>
</gene>
<dbReference type="Pfam" id="PF04246">
    <property type="entry name" value="RseC_MucC"/>
    <property type="match status" value="1"/>
</dbReference>
<accession>A0ABQ6HCD9</accession>
<sequence>MIEETATVNSVEDDWVEVTSEIKSTCSSCQQIDTCGSGQVAKAFPQKNLSLRLPTKDFKPSLKVGDKVIIAIPQGRLMSSLARVYGLPLIFLITFSGIGQITIAQSTHEIFSILFGFIGGYLGFRLAKYIENQKNNQTNLAPYLLKKIPSSDIDVQIHSA</sequence>
<protein>
    <recommendedName>
        <fullName evidence="4">Transcriptional regulator</fullName>
    </recommendedName>
</protein>
<evidence type="ECO:0000313" key="2">
    <source>
        <dbReference type="EMBL" id="GLX85099.1"/>
    </source>
</evidence>
<keyword evidence="1" id="KW-0472">Membrane</keyword>
<feature type="transmembrane region" description="Helical" evidence="1">
    <location>
        <begin position="110"/>
        <end position="127"/>
    </location>
</feature>